<dbReference type="EMBL" id="LAZR01003920">
    <property type="protein sequence ID" value="KKN13461.1"/>
    <property type="molecule type" value="Genomic_DNA"/>
</dbReference>
<dbReference type="InterPro" id="IPR050336">
    <property type="entry name" value="Chromosome_partition/occlusion"/>
</dbReference>
<dbReference type="InterPro" id="IPR036086">
    <property type="entry name" value="ParB/Sulfiredoxin_sf"/>
</dbReference>
<dbReference type="SMART" id="SM00470">
    <property type="entry name" value="ParB"/>
    <property type="match status" value="1"/>
</dbReference>
<evidence type="ECO:0000313" key="2">
    <source>
        <dbReference type="EMBL" id="KKN13461.1"/>
    </source>
</evidence>
<dbReference type="Gene3D" id="3.90.1530.30">
    <property type="match status" value="1"/>
</dbReference>
<comment type="caution">
    <text evidence="2">The sequence shown here is derived from an EMBL/GenBank/DDBJ whole genome shotgun (WGS) entry which is preliminary data.</text>
</comment>
<dbReference type="GO" id="GO:0003677">
    <property type="term" value="F:DNA binding"/>
    <property type="evidence" value="ECO:0007669"/>
    <property type="project" value="InterPro"/>
</dbReference>
<dbReference type="SUPFAM" id="SSF109709">
    <property type="entry name" value="KorB DNA-binding domain-like"/>
    <property type="match status" value="1"/>
</dbReference>
<name>A0A0F9QJX1_9ZZZZ</name>
<dbReference type="NCBIfam" id="TIGR00180">
    <property type="entry name" value="parB_part"/>
    <property type="match status" value="1"/>
</dbReference>
<evidence type="ECO:0000259" key="1">
    <source>
        <dbReference type="SMART" id="SM00470"/>
    </source>
</evidence>
<dbReference type="AlphaFoldDB" id="A0A0F9QJX1"/>
<dbReference type="InterPro" id="IPR003115">
    <property type="entry name" value="ParB_N"/>
</dbReference>
<dbReference type="InterPro" id="IPR004437">
    <property type="entry name" value="ParB/RepB/Spo0J"/>
</dbReference>
<gene>
    <name evidence="2" type="ORF">LCGC14_1006260</name>
</gene>
<dbReference type="Gene3D" id="1.10.10.2830">
    <property type="match status" value="1"/>
</dbReference>
<organism evidence="2">
    <name type="scientific">marine sediment metagenome</name>
    <dbReference type="NCBI Taxonomy" id="412755"/>
    <lineage>
        <taxon>unclassified sequences</taxon>
        <taxon>metagenomes</taxon>
        <taxon>ecological metagenomes</taxon>
    </lineage>
</organism>
<sequence length="326" mass="37542">MTERKRGVLAAEQLILAKDVRIAADAVSDDELLKSIQRHGIKVALLVRRSPDQEGMYEIWDGRRRFRVGKIAGLTQFPCDIHEMSDLEAHLMAFTLNDQRQSMSVIEMGLWIKGLLKEFSMGQKALAPMLGHGESWLSRRISAADQYEATPKKQRKFLPRTERGLRELRTYTPEKQQQILSEAGRKGIAPTVGDLIRRSKATKAPREVLEEHRYQDSDFLIYMLMEEAGLTATEAGNTVKKFKVKGLPWQQTVKKFVMPPKSDKVMKLYAELSRWYPPELIDFIEKNLGGASSIETWRSRILKFMRMMLEKSGVELRQSVLEEFKR</sequence>
<dbReference type="SUPFAM" id="SSF110849">
    <property type="entry name" value="ParB/Sulfiredoxin"/>
    <property type="match status" value="1"/>
</dbReference>
<protein>
    <recommendedName>
        <fullName evidence="1">ParB-like N-terminal domain-containing protein</fullName>
    </recommendedName>
</protein>
<proteinExistence type="predicted"/>
<reference evidence="2" key="1">
    <citation type="journal article" date="2015" name="Nature">
        <title>Complex archaea that bridge the gap between prokaryotes and eukaryotes.</title>
        <authorList>
            <person name="Spang A."/>
            <person name="Saw J.H."/>
            <person name="Jorgensen S.L."/>
            <person name="Zaremba-Niedzwiedzka K."/>
            <person name="Martijn J."/>
            <person name="Lind A.E."/>
            <person name="van Eijk R."/>
            <person name="Schleper C."/>
            <person name="Guy L."/>
            <person name="Ettema T.J."/>
        </authorList>
    </citation>
    <scope>NUCLEOTIDE SEQUENCE</scope>
</reference>
<dbReference type="GO" id="GO:0005694">
    <property type="term" value="C:chromosome"/>
    <property type="evidence" value="ECO:0007669"/>
    <property type="project" value="TreeGrafter"/>
</dbReference>
<dbReference type="Pfam" id="PF02195">
    <property type="entry name" value="ParB_N"/>
    <property type="match status" value="1"/>
</dbReference>
<dbReference type="GO" id="GO:0007059">
    <property type="term" value="P:chromosome segregation"/>
    <property type="evidence" value="ECO:0007669"/>
    <property type="project" value="TreeGrafter"/>
</dbReference>
<accession>A0A0F9QJX1</accession>
<dbReference type="PANTHER" id="PTHR33375:SF1">
    <property type="entry name" value="CHROMOSOME-PARTITIONING PROTEIN PARB-RELATED"/>
    <property type="match status" value="1"/>
</dbReference>
<feature type="domain" description="ParB-like N-terminal" evidence="1">
    <location>
        <begin position="2"/>
        <end position="98"/>
    </location>
</feature>
<dbReference type="PANTHER" id="PTHR33375">
    <property type="entry name" value="CHROMOSOME-PARTITIONING PROTEIN PARB-RELATED"/>
    <property type="match status" value="1"/>
</dbReference>